<feature type="transmembrane region" description="Helical" evidence="2">
    <location>
        <begin position="156"/>
        <end position="176"/>
    </location>
</feature>
<dbReference type="RefSeq" id="WP_212992994.1">
    <property type="nucleotide sequence ID" value="NZ_BAABEA010000034.1"/>
</dbReference>
<feature type="transmembrane region" description="Helical" evidence="2">
    <location>
        <begin position="124"/>
        <end position="144"/>
    </location>
</feature>
<evidence type="ECO:0000313" key="5">
    <source>
        <dbReference type="Proteomes" id="UP000681340"/>
    </source>
</evidence>
<organism evidence="4 5">
    <name type="scientific">Actinoplanes auranticolor</name>
    <dbReference type="NCBI Taxonomy" id="47988"/>
    <lineage>
        <taxon>Bacteria</taxon>
        <taxon>Bacillati</taxon>
        <taxon>Actinomycetota</taxon>
        <taxon>Actinomycetes</taxon>
        <taxon>Micromonosporales</taxon>
        <taxon>Micromonosporaceae</taxon>
        <taxon>Actinoplanes</taxon>
    </lineage>
</organism>
<dbReference type="EMBL" id="BOQL01000063">
    <property type="protein sequence ID" value="GIM76546.1"/>
    <property type="molecule type" value="Genomic_DNA"/>
</dbReference>
<dbReference type="AlphaFoldDB" id="A0A919SQI2"/>
<feature type="transmembrane region" description="Helical" evidence="2">
    <location>
        <begin position="97"/>
        <end position="118"/>
    </location>
</feature>
<gene>
    <name evidence="4" type="ORF">Aau02nite_71350</name>
</gene>
<reference evidence="4" key="1">
    <citation type="submission" date="2021-03" db="EMBL/GenBank/DDBJ databases">
        <title>Whole genome shotgun sequence of Actinoplanes auranticolor NBRC 12245.</title>
        <authorList>
            <person name="Komaki H."/>
            <person name="Tamura T."/>
        </authorList>
    </citation>
    <scope>NUCLEOTIDE SEQUENCE</scope>
    <source>
        <strain evidence="4">NBRC 12245</strain>
    </source>
</reference>
<dbReference type="GO" id="GO:0016747">
    <property type="term" value="F:acyltransferase activity, transferring groups other than amino-acyl groups"/>
    <property type="evidence" value="ECO:0007669"/>
    <property type="project" value="InterPro"/>
</dbReference>
<dbReference type="Pfam" id="PF01757">
    <property type="entry name" value="Acyl_transf_3"/>
    <property type="match status" value="1"/>
</dbReference>
<keyword evidence="5" id="KW-1185">Reference proteome</keyword>
<feature type="transmembrane region" description="Helical" evidence="2">
    <location>
        <begin position="259"/>
        <end position="281"/>
    </location>
</feature>
<accession>A0A919SQI2</accession>
<keyword evidence="2" id="KW-1133">Transmembrane helix</keyword>
<evidence type="ECO:0000256" key="2">
    <source>
        <dbReference type="SAM" id="Phobius"/>
    </source>
</evidence>
<feature type="transmembrane region" description="Helical" evidence="2">
    <location>
        <begin position="52"/>
        <end position="72"/>
    </location>
</feature>
<feature type="transmembrane region" description="Helical" evidence="2">
    <location>
        <begin position="342"/>
        <end position="362"/>
    </location>
</feature>
<feature type="compositionally biased region" description="Gly residues" evidence="1">
    <location>
        <begin position="222"/>
        <end position="246"/>
    </location>
</feature>
<feature type="transmembrane region" description="Helical" evidence="2">
    <location>
        <begin position="182"/>
        <end position="200"/>
    </location>
</feature>
<dbReference type="Proteomes" id="UP000681340">
    <property type="component" value="Unassembled WGS sequence"/>
</dbReference>
<feature type="transmembrane region" description="Helical" evidence="2">
    <location>
        <begin position="301"/>
        <end position="321"/>
    </location>
</feature>
<name>A0A919SQI2_9ACTN</name>
<evidence type="ECO:0000313" key="4">
    <source>
        <dbReference type="EMBL" id="GIM76546.1"/>
    </source>
</evidence>
<keyword evidence="2" id="KW-0472">Membrane</keyword>
<feature type="transmembrane region" description="Helical" evidence="2">
    <location>
        <begin position="382"/>
        <end position="399"/>
    </location>
</feature>
<comment type="caution">
    <text evidence="4">The sequence shown here is derived from an EMBL/GenBank/DDBJ whole genome shotgun (WGS) entry which is preliminary data.</text>
</comment>
<evidence type="ECO:0000256" key="1">
    <source>
        <dbReference type="SAM" id="MobiDB-lite"/>
    </source>
</evidence>
<feature type="transmembrane region" description="Helical" evidence="2">
    <location>
        <begin position="12"/>
        <end position="32"/>
    </location>
</feature>
<feature type="domain" description="Acyltransferase 3" evidence="3">
    <location>
        <begin position="10"/>
        <end position="395"/>
    </location>
</feature>
<protein>
    <recommendedName>
        <fullName evidence="3">Acyltransferase 3 domain-containing protein</fullName>
    </recommendedName>
</protein>
<proteinExistence type="predicted"/>
<sequence length="433" mass="43773">MSAATRDRTIDAVRAYAIAGVVAGHWLVTGLVPGPDGMTTASPLAAMPGAAPATWLLQTLGLLFFAGGYAAVRSARTRRPATTAGPIGRPRGALARLLRPATFLLAGWALVLFAGAALGTPTATLRTIAGLVVSPLWFLLPYLVLRAATGPLRRVVRRFGVAAVLPPLVAVAAGDLGFLPDLVVIPAAWSIPWLLGMMLAGSDRHRAPAATAPRDGAPHPGAGPGVGASPGGAGPGGAGPGIGANPGTGDQPQPGAGPWIGAALACNGAAALAALILIAGYPASAVGVPGGTRSNLDPPTLAAVALAVTQIGVFLMLRGPLARLLRHDRVRRPVTALNRVAVPVYLGHQSVLLVVAGAAALLNPAMPGLLTAPDSAGWAGQRLAWLPVLAIVLAVAARGRHHGEPDYLRPRLRGTLFDGSRARTTNGGDRCAR</sequence>
<keyword evidence="2" id="KW-0812">Transmembrane</keyword>
<feature type="region of interest" description="Disordered" evidence="1">
    <location>
        <begin position="206"/>
        <end position="255"/>
    </location>
</feature>
<dbReference type="InterPro" id="IPR002656">
    <property type="entry name" value="Acyl_transf_3_dom"/>
</dbReference>
<evidence type="ECO:0000259" key="3">
    <source>
        <dbReference type="Pfam" id="PF01757"/>
    </source>
</evidence>